<comment type="cofactor">
    <cofactor evidence="1 5 7 8">
        <name>pyridoxal 5'-phosphate</name>
        <dbReference type="ChEBI" id="CHEBI:597326"/>
    </cofactor>
</comment>
<name>A0A9Q8TXN8_9ENTR</name>
<dbReference type="EMBL" id="CP097753">
    <property type="protein sequence ID" value="URJ27931.1"/>
    <property type="molecule type" value="Genomic_DNA"/>
</dbReference>
<keyword evidence="3 5" id="KW-0663">Pyridoxal phosphate</keyword>
<keyword evidence="5" id="KW-0028">Amino-acid biosynthesis</keyword>
<dbReference type="GO" id="GO:0009089">
    <property type="term" value="P:lysine biosynthetic process via diaminopimelate"/>
    <property type="evidence" value="ECO:0007669"/>
    <property type="project" value="UniProtKB-UniRule"/>
</dbReference>
<protein>
    <recommendedName>
        <fullName evidence="5 6">Diaminopimelate decarboxylase</fullName>
        <shortName evidence="5">DAP decarboxylase</shortName>
        <shortName evidence="5">DAPDC</shortName>
        <ecNumber evidence="5 6">4.1.1.20</ecNumber>
    </recommendedName>
</protein>
<keyword evidence="4 5" id="KW-0456">Lyase</keyword>
<feature type="binding site" evidence="5">
    <location>
        <position position="379"/>
    </location>
    <ligand>
        <name>pyridoxal 5'-phosphate</name>
        <dbReference type="ChEBI" id="CHEBI:597326"/>
    </ligand>
</feature>
<evidence type="ECO:0000256" key="3">
    <source>
        <dbReference type="ARBA" id="ARBA00022898"/>
    </source>
</evidence>
<dbReference type="InterPro" id="IPR000183">
    <property type="entry name" value="Orn/DAP/Arg_de-COase"/>
</dbReference>
<feature type="binding site" evidence="5">
    <location>
        <position position="311"/>
    </location>
    <ligand>
        <name>substrate</name>
    </ligand>
</feature>
<dbReference type="PANTHER" id="PTHR43727">
    <property type="entry name" value="DIAMINOPIMELATE DECARBOXYLASE"/>
    <property type="match status" value="1"/>
</dbReference>
<dbReference type="Proteomes" id="UP001056209">
    <property type="component" value="Chromosome"/>
</dbReference>
<dbReference type="AlphaFoldDB" id="A0A9Q8TXN8"/>
<dbReference type="Gene3D" id="2.40.37.10">
    <property type="entry name" value="Lyase, Ornithine Decarboxylase, Chain A, domain 1"/>
    <property type="match status" value="1"/>
</dbReference>
<dbReference type="PRINTS" id="PR01179">
    <property type="entry name" value="ODADCRBXLASE"/>
</dbReference>
<feature type="binding site" evidence="5">
    <location>
        <begin position="268"/>
        <end position="271"/>
    </location>
    <ligand>
        <name>pyridoxal 5'-phosphate</name>
        <dbReference type="ChEBI" id="CHEBI:597326"/>
    </ligand>
</feature>
<comment type="similarity">
    <text evidence="5">Belongs to the Orn/Lys/Arg decarboxylase class-II family. LysA subfamily.</text>
</comment>
<dbReference type="PANTHER" id="PTHR43727:SF2">
    <property type="entry name" value="GROUP IV DECARBOXYLASE"/>
    <property type="match status" value="1"/>
</dbReference>
<comment type="catalytic activity">
    <reaction evidence="5 8">
        <text>meso-2,6-diaminopimelate + H(+) = L-lysine + CO2</text>
        <dbReference type="Rhea" id="RHEA:15101"/>
        <dbReference type="ChEBI" id="CHEBI:15378"/>
        <dbReference type="ChEBI" id="CHEBI:16526"/>
        <dbReference type="ChEBI" id="CHEBI:32551"/>
        <dbReference type="ChEBI" id="CHEBI:57791"/>
        <dbReference type="EC" id="4.1.1.20"/>
    </reaction>
</comment>
<dbReference type="EC" id="4.1.1.20" evidence="5 6"/>
<dbReference type="RefSeq" id="WP_250248308.1">
    <property type="nucleotide sequence ID" value="NZ_CP097753.1"/>
</dbReference>
<keyword evidence="2 5" id="KW-0210">Decarboxylase</keyword>
<comment type="subunit">
    <text evidence="5">Homodimer.</text>
</comment>
<evidence type="ECO:0000256" key="1">
    <source>
        <dbReference type="ARBA" id="ARBA00001933"/>
    </source>
</evidence>
<keyword evidence="5 8" id="KW-0457">Lysine biosynthesis</keyword>
<feature type="binding site" evidence="5">
    <location>
        <position position="379"/>
    </location>
    <ligand>
        <name>substrate</name>
    </ligand>
</feature>
<dbReference type="InterPro" id="IPR022643">
    <property type="entry name" value="De-COase2_C"/>
</dbReference>
<evidence type="ECO:0000256" key="4">
    <source>
        <dbReference type="ARBA" id="ARBA00023239"/>
    </source>
</evidence>
<organism evidence="11 12">
    <name type="scientific">Candidatus Blochmannia vicinus</name>
    <name type="common">nom. nud.</name>
    <dbReference type="NCBI Taxonomy" id="251540"/>
    <lineage>
        <taxon>Bacteria</taxon>
        <taxon>Pseudomonadati</taxon>
        <taxon>Pseudomonadota</taxon>
        <taxon>Gammaproteobacteria</taxon>
        <taxon>Enterobacterales</taxon>
        <taxon>Enterobacteriaceae</taxon>
        <taxon>ant endosymbionts</taxon>
        <taxon>Candidatus Blochmanniella</taxon>
    </lineage>
</organism>
<feature type="binding site" evidence="5">
    <location>
        <position position="227"/>
    </location>
    <ligand>
        <name>pyridoxal 5'-phosphate</name>
        <dbReference type="ChEBI" id="CHEBI:597326"/>
    </ligand>
</feature>
<dbReference type="PROSITE" id="PS00878">
    <property type="entry name" value="ODR_DC_2_1"/>
    <property type="match status" value="1"/>
</dbReference>
<dbReference type="Pfam" id="PF00278">
    <property type="entry name" value="Orn_DAP_Arg_deC"/>
    <property type="match status" value="1"/>
</dbReference>
<evidence type="ECO:0000313" key="11">
    <source>
        <dbReference type="EMBL" id="URJ27931.1"/>
    </source>
</evidence>
<proteinExistence type="inferred from homology"/>
<feature type="binding site" evidence="5">
    <location>
        <position position="343"/>
    </location>
    <ligand>
        <name>substrate</name>
    </ligand>
</feature>
<evidence type="ECO:0000256" key="5">
    <source>
        <dbReference type="HAMAP-Rule" id="MF_02120"/>
    </source>
</evidence>
<dbReference type="SUPFAM" id="SSF50621">
    <property type="entry name" value="Alanine racemase C-terminal domain-like"/>
    <property type="match status" value="1"/>
</dbReference>
<gene>
    <name evidence="5 11" type="primary">lysA</name>
    <name evidence="11" type="ORF">M9393_01900</name>
</gene>
<evidence type="ECO:0000259" key="9">
    <source>
        <dbReference type="Pfam" id="PF00278"/>
    </source>
</evidence>
<comment type="pathway">
    <text evidence="5 8">Amino-acid biosynthesis; L-lysine biosynthesis via DAP pathway; L-lysine from DL-2,6-diaminopimelate: step 1/1.</text>
</comment>
<dbReference type="InterPro" id="IPR022653">
    <property type="entry name" value="De-COase2_pyr-phos_BS"/>
</dbReference>
<feature type="binding site" evidence="5">
    <location>
        <position position="307"/>
    </location>
    <ligand>
        <name>substrate</name>
    </ligand>
</feature>
<evidence type="ECO:0000256" key="2">
    <source>
        <dbReference type="ARBA" id="ARBA00022793"/>
    </source>
</evidence>
<evidence type="ECO:0000256" key="8">
    <source>
        <dbReference type="RuleBase" id="RU003738"/>
    </source>
</evidence>
<dbReference type="NCBIfam" id="TIGR01048">
    <property type="entry name" value="lysA"/>
    <property type="match status" value="1"/>
</dbReference>
<evidence type="ECO:0000313" key="12">
    <source>
        <dbReference type="Proteomes" id="UP001056209"/>
    </source>
</evidence>
<dbReference type="InterPro" id="IPR029066">
    <property type="entry name" value="PLP-binding_barrel"/>
</dbReference>
<feature type="modified residue" description="N6-(pyridoxal phosphate)lysine" evidence="5 7">
    <location>
        <position position="54"/>
    </location>
</feature>
<dbReference type="GO" id="GO:0008836">
    <property type="term" value="F:diaminopimelate decarboxylase activity"/>
    <property type="evidence" value="ECO:0007669"/>
    <property type="project" value="UniProtKB-UniRule"/>
</dbReference>
<accession>A0A9Q8TXN8</accession>
<comment type="function">
    <text evidence="5">Specifically catalyzes the decarboxylation of meso-diaminopimelate (meso-DAP) to L-lysine.</text>
</comment>
<dbReference type="InterPro" id="IPR002986">
    <property type="entry name" value="DAP_deCOOHase_LysA"/>
</dbReference>
<reference evidence="11" key="1">
    <citation type="submission" date="2022-05" db="EMBL/GenBank/DDBJ databases">
        <title>Impact of host demography and evolutionary history on endosymbiont molecular evolution: a test in carpenter ants (Genus Camponotus) and their Blochmannia endosymbionts.</title>
        <authorList>
            <person name="Manthey J.D."/>
            <person name="Giron J.C."/>
            <person name="Hruska J.P."/>
        </authorList>
    </citation>
    <scope>NUCLEOTIDE SEQUENCE</scope>
    <source>
        <strain evidence="11">C-039</strain>
    </source>
</reference>
<dbReference type="CDD" id="cd06828">
    <property type="entry name" value="PLPDE_III_DapDC"/>
    <property type="match status" value="1"/>
</dbReference>
<evidence type="ECO:0000259" key="10">
    <source>
        <dbReference type="Pfam" id="PF02784"/>
    </source>
</evidence>
<feature type="domain" description="Orn/DAP/Arg decarboxylase 2 C-terminal" evidence="9">
    <location>
        <begin position="30"/>
        <end position="377"/>
    </location>
</feature>
<dbReference type="PRINTS" id="PR01181">
    <property type="entry name" value="DAPDCRBXLASE"/>
</dbReference>
<evidence type="ECO:0000256" key="7">
    <source>
        <dbReference type="PIRSR" id="PIRSR600183-50"/>
    </source>
</evidence>
<dbReference type="InterPro" id="IPR009006">
    <property type="entry name" value="Ala_racemase/Decarboxylase_C"/>
</dbReference>
<sequence>MIHNIFTQMNILNYKSLIKLHQKYKGPVWVYDASVIINRITQLKQFDIIRFAQKSCSNIHILRLMHNHGVKVDAVSLGEIERALLAGFNTGKESDEIIFTADILEEETLFRVSELNITVNAGSIDMLVQLGTCSPGHKIWLRINPGFGHGHNQKTNTGGENSKHGIWHEDILTALSYIYHYNLQLIGLHMHIGSGVHYSHLSKVCNAMIQQILKYKINIQLISAGGGLTIPYQDNDTVLNVNHYFHLWDNTRKRISQYLGHTVKLEIEPGRFLVAESGILITQIRAVKEMGRRHFILIDAGYNDLMRPVMYGSYHRISLIPGDHRNIALEELRDTVVGGPLCESGDVFTQNMNGTILTRKLPYSAKVGDYLIFHDTGAYGASMSSNYNTRPLLPEVLFENGQIRQIRRKQKLEDLLMLEITE</sequence>
<dbReference type="SUPFAM" id="SSF51419">
    <property type="entry name" value="PLP-binding barrel"/>
    <property type="match status" value="1"/>
</dbReference>
<feature type="binding site" evidence="5">
    <location>
        <position position="271"/>
    </location>
    <ligand>
        <name>substrate</name>
    </ligand>
</feature>
<feature type="domain" description="Orn/DAP/Arg decarboxylase 2 N-terminal" evidence="10">
    <location>
        <begin position="48"/>
        <end position="275"/>
    </location>
</feature>
<dbReference type="GO" id="GO:0030170">
    <property type="term" value="F:pyridoxal phosphate binding"/>
    <property type="evidence" value="ECO:0007669"/>
    <property type="project" value="UniProtKB-UniRule"/>
</dbReference>
<evidence type="ECO:0000256" key="6">
    <source>
        <dbReference type="NCBIfam" id="TIGR01048"/>
    </source>
</evidence>
<feature type="active site" description="Proton donor" evidence="7">
    <location>
        <position position="342"/>
    </location>
</feature>
<dbReference type="HAMAP" id="MF_02120">
    <property type="entry name" value="LysA"/>
    <property type="match status" value="1"/>
</dbReference>
<dbReference type="InterPro" id="IPR022644">
    <property type="entry name" value="De-COase2_N"/>
</dbReference>
<dbReference type="Pfam" id="PF02784">
    <property type="entry name" value="Orn_Arg_deC_N"/>
    <property type="match status" value="1"/>
</dbReference>
<dbReference type="Gene3D" id="3.20.20.10">
    <property type="entry name" value="Alanine racemase"/>
    <property type="match status" value="1"/>
</dbReference>